<name>A0A9X7VWE8_9BACL</name>
<organism evidence="1 2">
    <name type="scientific">Alicyclobacillus mengziensis</name>
    <dbReference type="NCBI Taxonomy" id="2931921"/>
    <lineage>
        <taxon>Bacteria</taxon>
        <taxon>Bacillati</taxon>
        <taxon>Bacillota</taxon>
        <taxon>Bacilli</taxon>
        <taxon>Bacillales</taxon>
        <taxon>Alicyclobacillaceae</taxon>
        <taxon>Alicyclobacillus</taxon>
    </lineage>
</organism>
<dbReference type="KEGG" id="afx:JZ786_17615"/>
<evidence type="ECO:0000313" key="2">
    <source>
        <dbReference type="Proteomes" id="UP000663505"/>
    </source>
</evidence>
<gene>
    <name evidence="1" type="ORF">JZ786_17615</name>
</gene>
<protein>
    <submittedName>
        <fullName evidence="1">Uncharacterized protein</fullName>
    </submittedName>
</protein>
<dbReference type="EMBL" id="CP071182">
    <property type="protein sequence ID" value="QSO46301.1"/>
    <property type="molecule type" value="Genomic_DNA"/>
</dbReference>
<reference evidence="1 2" key="1">
    <citation type="submission" date="2021-02" db="EMBL/GenBank/DDBJ databases">
        <title>Alicyclobacillus curvatus sp. nov. and Alicyclobacillus mengziensis sp. nov., two acidophilic bacteria isolated from acid mine drainage.</title>
        <authorList>
            <person name="Huang Y."/>
        </authorList>
    </citation>
    <scope>NUCLEOTIDE SEQUENCE [LARGE SCALE GENOMIC DNA]</scope>
    <source>
        <strain evidence="1 2">S30H14</strain>
    </source>
</reference>
<accession>A0A9X7VWE8</accession>
<evidence type="ECO:0000313" key="1">
    <source>
        <dbReference type="EMBL" id="QSO46301.1"/>
    </source>
</evidence>
<dbReference type="RefSeq" id="WP_206655670.1">
    <property type="nucleotide sequence ID" value="NZ_CP071182.1"/>
</dbReference>
<proteinExistence type="predicted"/>
<dbReference type="Proteomes" id="UP000663505">
    <property type="component" value="Chromosome"/>
</dbReference>
<keyword evidence="2" id="KW-1185">Reference proteome</keyword>
<sequence length="83" mass="8830">MPVFASIGVVYSHTPQQNSSGVVVGQFNSSGWDANMKFNTAQGGNFGILSVNMSALNVMLDNFELIDGVINDPDLKPALDVNI</sequence>
<dbReference type="AlphaFoldDB" id="A0A9X7VWE8"/>